<organism evidence="1 2">
    <name type="scientific">Mycoplasma marinum</name>
    <dbReference type="NCBI Taxonomy" id="1937190"/>
    <lineage>
        <taxon>Bacteria</taxon>
        <taxon>Bacillati</taxon>
        <taxon>Mycoplasmatota</taxon>
        <taxon>Mollicutes</taxon>
        <taxon>Mycoplasmataceae</taxon>
        <taxon>Mycoplasma</taxon>
    </lineage>
</organism>
<evidence type="ECO:0000313" key="1">
    <source>
        <dbReference type="EMBL" id="TCG11777.1"/>
    </source>
</evidence>
<evidence type="ECO:0008006" key="3">
    <source>
        <dbReference type="Google" id="ProtNLM"/>
    </source>
</evidence>
<accession>A0A4R0XML4</accession>
<dbReference type="OrthoDB" id="1755545at2"/>
<gene>
    <name evidence="1" type="ORF">C4B24_01340</name>
</gene>
<keyword evidence="2" id="KW-1185">Reference proteome</keyword>
<evidence type="ECO:0000313" key="2">
    <source>
        <dbReference type="Proteomes" id="UP000294192"/>
    </source>
</evidence>
<dbReference type="RefSeq" id="WP_131598601.1">
    <property type="nucleotide sequence ID" value="NZ_PSZO01000003.1"/>
</dbReference>
<dbReference type="AlphaFoldDB" id="A0A4R0XML4"/>
<dbReference type="EMBL" id="PSZO01000003">
    <property type="protein sequence ID" value="TCG11777.1"/>
    <property type="molecule type" value="Genomic_DNA"/>
</dbReference>
<proteinExistence type="predicted"/>
<comment type="caution">
    <text evidence="1">The sequence shown here is derived from an EMBL/GenBank/DDBJ whole genome shotgun (WGS) entry which is preliminary data.</text>
</comment>
<name>A0A4R0XML4_9MOLU</name>
<sequence length="135" mass="16118">MKLTEAIEIHQKCSSTYKKALISMELNEKRIRLTDWLLLNHLNEVADGMSITEIVEHKMQCDLGLKKYTDKEKNNFKVKISKRIKRYVEIGMIETVQDPKDKRTRRIFMTDSCKKMLQEVEQRAESIWRKEQNVE</sequence>
<protein>
    <recommendedName>
        <fullName evidence="3">HTH marR-type domain-containing protein</fullName>
    </recommendedName>
</protein>
<dbReference type="InterPro" id="IPR036390">
    <property type="entry name" value="WH_DNA-bd_sf"/>
</dbReference>
<dbReference type="Gene3D" id="1.10.10.10">
    <property type="entry name" value="Winged helix-like DNA-binding domain superfamily/Winged helix DNA-binding domain"/>
    <property type="match status" value="1"/>
</dbReference>
<reference evidence="1 2" key="1">
    <citation type="submission" date="2018-02" db="EMBL/GenBank/DDBJ databases">
        <title>Mycoplasma marinum and Mycoplasma todarodis sp. nov., moderately halophilic and psychrotolerant mycoplasmas isolated from cephalopods.</title>
        <authorList>
            <person name="Viver T."/>
        </authorList>
    </citation>
    <scope>NUCLEOTIDE SEQUENCE [LARGE SCALE GENOMIC DNA]</scope>
    <source>
        <strain evidence="1 2">PE</strain>
    </source>
</reference>
<dbReference type="InterPro" id="IPR036388">
    <property type="entry name" value="WH-like_DNA-bd_sf"/>
</dbReference>
<dbReference type="SUPFAM" id="SSF46785">
    <property type="entry name" value="Winged helix' DNA-binding domain"/>
    <property type="match status" value="1"/>
</dbReference>
<dbReference type="Proteomes" id="UP000294192">
    <property type="component" value="Unassembled WGS sequence"/>
</dbReference>